<accession>A0AAP0M7K4</accession>
<evidence type="ECO:0000259" key="2">
    <source>
        <dbReference type="Pfam" id="PF05699"/>
    </source>
</evidence>
<dbReference type="InterPro" id="IPR012337">
    <property type="entry name" value="RNaseH-like_sf"/>
</dbReference>
<dbReference type="EMBL" id="JBCGBO010000005">
    <property type="protein sequence ID" value="KAK9200273.1"/>
    <property type="molecule type" value="Genomic_DNA"/>
</dbReference>
<gene>
    <name evidence="3" type="ORF">WN944_015470</name>
</gene>
<feature type="region of interest" description="Disordered" evidence="1">
    <location>
        <begin position="186"/>
        <end position="207"/>
    </location>
</feature>
<evidence type="ECO:0000256" key="1">
    <source>
        <dbReference type="SAM" id="MobiDB-lite"/>
    </source>
</evidence>
<evidence type="ECO:0000313" key="3">
    <source>
        <dbReference type="EMBL" id="KAK9200273.1"/>
    </source>
</evidence>
<dbReference type="Proteomes" id="UP001428341">
    <property type="component" value="Unassembled WGS sequence"/>
</dbReference>
<protein>
    <recommendedName>
        <fullName evidence="2">HAT C-terminal dimerisation domain-containing protein</fullName>
    </recommendedName>
</protein>
<organism evidence="3 4">
    <name type="scientific">Citrus x changshan-huyou</name>
    <dbReference type="NCBI Taxonomy" id="2935761"/>
    <lineage>
        <taxon>Eukaryota</taxon>
        <taxon>Viridiplantae</taxon>
        <taxon>Streptophyta</taxon>
        <taxon>Embryophyta</taxon>
        <taxon>Tracheophyta</taxon>
        <taxon>Spermatophyta</taxon>
        <taxon>Magnoliopsida</taxon>
        <taxon>eudicotyledons</taxon>
        <taxon>Gunneridae</taxon>
        <taxon>Pentapetalae</taxon>
        <taxon>rosids</taxon>
        <taxon>malvids</taxon>
        <taxon>Sapindales</taxon>
        <taxon>Rutaceae</taxon>
        <taxon>Aurantioideae</taxon>
        <taxon>Citrus</taxon>
    </lineage>
</organism>
<evidence type="ECO:0000313" key="4">
    <source>
        <dbReference type="Proteomes" id="UP001428341"/>
    </source>
</evidence>
<dbReference type="PANTHER" id="PTHR23272:SF161">
    <property type="entry name" value="ZINC FINGER BED DOMAIN-CONTAINING PROTEIN RICESLEEPER 1-LIKE"/>
    <property type="match status" value="1"/>
</dbReference>
<dbReference type="InterPro" id="IPR008906">
    <property type="entry name" value="HATC_C_dom"/>
</dbReference>
<dbReference type="AlphaFoldDB" id="A0AAP0M7K4"/>
<keyword evidence="4" id="KW-1185">Reference proteome</keyword>
<reference evidence="3 4" key="1">
    <citation type="submission" date="2024-05" db="EMBL/GenBank/DDBJ databases">
        <title>Haplotype-resolved chromosome-level genome assembly of Huyou (Citrus changshanensis).</title>
        <authorList>
            <person name="Miao C."/>
            <person name="Chen W."/>
            <person name="Wu Y."/>
            <person name="Wang L."/>
            <person name="Zhao S."/>
            <person name="Grierson D."/>
            <person name="Xu C."/>
            <person name="Chen K."/>
        </authorList>
    </citation>
    <scope>NUCLEOTIDE SEQUENCE [LARGE SCALE GENOMIC DNA]</scope>
    <source>
        <strain evidence="3">01-14</strain>
        <tissue evidence="3">Leaf</tissue>
    </source>
</reference>
<dbReference type="Pfam" id="PF05699">
    <property type="entry name" value="Dimer_Tnp_hAT"/>
    <property type="match status" value="1"/>
</dbReference>
<dbReference type="PANTHER" id="PTHR23272">
    <property type="entry name" value="BED FINGER-RELATED"/>
    <property type="match status" value="1"/>
</dbReference>
<feature type="compositionally biased region" description="Basic and acidic residues" evidence="1">
    <location>
        <begin position="192"/>
        <end position="207"/>
    </location>
</feature>
<name>A0AAP0M7K4_9ROSI</name>
<feature type="domain" description="HAT C-terminal dimerisation" evidence="2">
    <location>
        <begin position="100"/>
        <end position="164"/>
    </location>
</feature>
<sequence length="207" mass="23328">MEAKEEIGLDPPLVEAVTVLEPFSSKDGLDVIGDGIEKVRNSVNYWTSSPKRIELFEDTGFGESSVVCNSSSNSIVMGMWDVQKINAFKSQHIRKRVKSELDTYLEEEDKTTSYFDILMWWTVNRSRDLILSKIARDLLAVPVSTVASEYAFSVGGEIPKDKVMNREEINEERELVEESDKTVKAGELVADTQDRDGDGDLVSLERR</sequence>
<dbReference type="SUPFAM" id="SSF53098">
    <property type="entry name" value="Ribonuclease H-like"/>
    <property type="match status" value="1"/>
</dbReference>
<comment type="caution">
    <text evidence="3">The sequence shown here is derived from an EMBL/GenBank/DDBJ whole genome shotgun (WGS) entry which is preliminary data.</text>
</comment>
<proteinExistence type="predicted"/>
<dbReference type="GO" id="GO:0046983">
    <property type="term" value="F:protein dimerization activity"/>
    <property type="evidence" value="ECO:0007669"/>
    <property type="project" value="InterPro"/>
</dbReference>